<dbReference type="AlphaFoldDB" id="A0A8G2EXI7"/>
<dbReference type="InterPro" id="IPR019088">
    <property type="entry name" value="CHP02186-rel_TM"/>
</dbReference>
<organism evidence="3 4">
    <name type="scientific">Thalassobaculum litoreum DSM 18839</name>
    <dbReference type="NCBI Taxonomy" id="1123362"/>
    <lineage>
        <taxon>Bacteria</taxon>
        <taxon>Pseudomonadati</taxon>
        <taxon>Pseudomonadota</taxon>
        <taxon>Alphaproteobacteria</taxon>
        <taxon>Rhodospirillales</taxon>
        <taxon>Thalassobaculaceae</taxon>
        <taxon>Thalassobaculum</taxon>
    </lineage>
</organism>
<reference evidence="3 4" key="1">
    <citation type="submission" date="2016-10" db="EMBL/GenBank/DDBJ databases">
        <authorList>
            <person name="Varghese N."/>
            <person name="Submissions S."/>
        </authorList>
    </citation>
    <scope>NUCLEOTIDE SEQUENCE [LARGE SCALE GENOMIC DNA]</scope>
    <source>
        <strain evidence="3 4">DSM 18839</strain>
    </source>
</reference>
<name>A0A8G2EXI7_9PROT</name>
<keyword evidence="1" id="KW-0812">Transmembrane</keyword>
<dbReference type="EMBL" id="FNBW01000002">
    <property type="protein sequence ID" value="SDF23639.1"/>
    <property type="molecule type" value="Genomic_DNA"/>
</dbReference>
<evidence type="ECO:0000256" key="2">
    <source>
        <dbReference type="SAM" id="SignalP"/>
    </source>
</evidence>
<dbReference type="OrthoDB" id="9815212at2"/>
<gene>
    <name evidence="3" type="ORF">SAMN05660686_00680</name>
</gene>
<evidence type="ECO:0000313" key="3">
    <source>
        <dbReference type="EMBL" id="SDF23639.1"/>
    </source>
</evidence>
<sequence>MTGRILLFLALAAGLLGDMPARAQQDLVADLSDHLVAITTGFTGADVLLFGAVEGEGEIVVTVTGPRTDVTVRRQERVAGVWANVEAVTFANTPSFYAVASTEPLENVASADIRQRQEIGIENLFLRPEDPEIDPGTAAIFRAGLIRNKQAVGLYAGEVLPITVLSNRLFRTRIHLPANVVTGTYTVAVYFLRDGSAVHAQTTPLVVSKTGIGADIFLFAHGNSAAYGVLAIIIAIAAGWLAAWIGRKVG</sequence>
<keyword evidence="1" id="KW-0472">Membrane</keyword>
<keyword evidence="1" id="KW-1133">Transmembrane helix</keyword>
<proteinExistence type="predicted"/>
<dbReference type="Proteomes" id="UP000198615">
    <property type="component" value="Unassembled WGS sequence"/>
</dbReference>
<dbReference type="Pfam" id="PF09608">
    <property type="entry name" value="Alph_Pro_TM"/>
    <property type="match status" value="1"/>
</dbReference>
<feature type="transmembrane region" description="Helical" evidence="1">
    <location>
        <begin position="225"/>
        <end position="245"/>
    </location>
</feature>
<evidence type="ECO:0000256" key="1">
    <source>
        <dbReference type="SAM" id="Phobius"/>
    </source>
</evidence>
<keyword evidence="4" id="KW-1185">Reference proteome</keyword>
<accession>A0A8G2EXI7</accession>
<comment type="caution">
    <text evidence="3">The sequence shown here is derived from an EMBL/GenBank/DDBJ whole genome shotgun (WGS) entry which is preliminary data.</text>
</comment>
<protein>
    <recommendedName>
        <fullName evidence="5">Transmembrane protein (Alph_Pro_TM)</fullName>
    </recommendedName>
</protein>
<keyword evidence="2" id="KW-0732">Signal</keyword>
<feature type="signal peptide" evidence="2">
    <location>
        <begin position="1"/>
        <end position="23"/>
    </location>
</feature>
<feature type="chain" id="PRO_5034848542" description="Transmembrane protein (Alph_Pro_TM)" evidence="2">
    <location>
        <begin position="24"/>
        <end position="250"/>
    </location>
</feature>
<evidence type="ECO:0008006" key="5">
    <source>
        <dbReference type="Google" id="ProtNLM"/>
    </source>
</evidence>
<evidence type="ECO:0000313" key="4">
    <source>
        <dbReference type="Proteomes" id="UP000198615"/>
    </source>
</evidence>
<dbReference type="RefSeq" id="WP_028793984.1">
    <property type="nucleotide sequence ID" value="NZ_FNBW01000002.1"/>
</dbReference>